<sequence length="55" mass="5605">MKLSKTLLGAILLGIALETTSCLTAEEAPQPESEQGSKNEPEGTIPDSCPGCGMG</sequence>
<evidence type="ECO:0000256" key="2">
    <source>
        <dbReference type="SAM" id="SignalP"/>
    </source>
</evidence>
<protein>
    <recommendedName>
        <fullName evidence="5">Secreted protein</fullName>
    </recommendedName>
</protein>
<dbReference type="Proteomes" id="UP000480178">
    <property type="component" value="Chromosome"/>
</dbReference>
<organism evidence="3 4">
    <name type="scientific">Rhodocytophaga rosea</name>
    <dbReference type="NCBI Taxonomy" id="2704465"/>
    <lineage>
        <taxon>Bacteria</taxon>
        <taxon>Pseudomonadati</taxon>
        <taxon>Bacteroidota</taxon>
        <taxon>Cytophagia</taxon>
        <taxon>Cytophagales</taxon>
        <taxon>Rhodocytophagaceae</taxon>
        <taxon>Rhodocytophaga</taxon>
    </lineage>
</organism>
<evidence type="ECO:0008006" key="5">
    <source>
        <dbReference type="Google" id="ProtNLM"/>
    </source>
</evidence>
<gene>
    <name evidence="3" type="ORF">GXP67_31890</name>
</gene>
<dbReference type="KEGG" id="rhoz:GXP67_31890"/>
<evidence type="ECO:0000313" key="4">
    <source>
        <dbReference type="Proteomes" id="UP000480178"/>
    </source>
</evidence>
<dbReference type="EMBL" id="CP048222">
    <property type="protein sequence ID" value="QHT70924.1"/>
    <property type="molecule type" value="Genomic_DNA"/>
</dbReference>
<dbReference type="AlphaFoldDB" id="A0A6C0GSZ1"/>
<reference evidence="3 4" key="1">
    <citation type="submission" date="2020-01" db="EMBL/GenBank/DDBJ databases">
        <authorList>
            <person name="Kim M.K."/>
        </authorList>
    </citation>
    <scope>NUCLEOTIDE SEQUENCE [LARGE SCALE GENOMIC DNA]</scope>
    <source>
        <strain evidence="3 4">172606-1</strain>
    </source>
</reference>
<feature type="chain" id="PRO_5025475846" description="Secreted protein" evidence="2">
    <location>
        <begin position="25"/>
        <end position="55"/>
    </location>
</feature>
<proteinExistence type="predicted"/>
<keyword evidence="4" id="KW-1185">Reference proteome</keyword>
<accession>A0A6C0GSZ1</accession>
<evidence type="ECO:0000256" key="1">
    <source>
        <dbReference type="SAM" id="MobiDB-lite"/>
    </source>
</evidence>
<feature type="signal peptide" evidence="2">
    <location>
        <begin position="1"/>
        <end position="24"/>
    </location>
</feature>
<evidence type="ECO:0000313" key="3">
    <source>
        <dbReference type="EMBL" id="QHT70924.1"/>
    </source>
</evidence>
<dbReference type="RefSeq" id="WP_162446868.1">
    <property type="nucleotide sequence ID" value="NZ_CP048222.1"/>
</dbReference>
<keyword evidence="2" id="KW-0732">Signal</keyword>
<feature type="region of interest" description="Disordered" evidence="1">
    <location>
        <begin position="24"/>
        <end position="55"/>
    </location>
</feature>
<name>A0A6C0GSZ1_9BACT</name>